<dbReference type="EMBL" id="ACNN01000007">
    <property type="protein sequence ID" value="EEN83437.1"/>
    <property type="molecule type" value="Genomic_DNA"/>
</dbReference>
<name>C3J8J5_POREA</name>
<evidence type="ECO:0000313" key="2">
    <source>
        <dbReference type="Proteomes" id="UP000004295"/>
    </source>
</evidence>
<dbReference type="AlphaFoldDB" id="C3J8J5"/>
<sequence>MDYDYLLVDKIKEDLGASPTQSLKHRTIVALLKWYARLPR</sequence>
<proteinExistence type="predicted"/>
<dbReference type="Proteomes" id="UP000004295">
    <property type="component" value="Unassembled WGS sequence"/>
</dbReference>
<reference evidence="1 2" key="1">
    <citation type="submission" date="2009-04" db="EMBL/GenBank/DDBJ databases">
        <authorList>
            <person name="Sebastian Y."/>
            <person name="Madupu R."/>
            <person name="Durkin A.S."/>
            <person name="Torralba M."/>
            <person name="Methe B."/>
            <person name="Sutton G.G."/>
            <person name="Strausberg R.L."/>
            <person name="Nelson K.E."/>
        </authorList>
    </citation>
    <scope>NUCLEOTIDE SEQUENCE [LARGE SCALE GENOMIC DNA]</scope>
    <source>
        <strain evidence="2">ATCC 35406 / BCRC 14492 / JCM 8526 / NCTC 13058 / HG 370</strain>
    </source>
</reference>
<protein>
    <submittedName>
        <fullName evidence="1">Uncharacterized protein</fullName>
    </submittedName>
</protein>
<keyword evidence="2" id="KW-1185">Reference proteome</keyword>
<dbReference type="RefSeq" id="WP_004332523.1">
    <property type="nucleotide sequence ID" value="NZ_ACNN01000007.1"/>
</dbReference>
<evidence type="ECO:0000313" key="1">
    <source>
        <dbReference type="EMBL" id="EEN83437.1"/>
    </source>
</evidence>
<gene>
    <name evidence="1" type="ORF">POREN0001_0511</name>
</gene>
<accession>C3J8J5</accession>
<organism evidence="1 2">
    <name type="scientific">Porphyromonas endodontalis (strain ATCC 35406 / DSM 24491 / JCM 8526 / CCUG 16442 / BCRC 14492 / NCTC 13058 / HG 370)</name>
    <name type="common">Bacteroides endodontalis</name>
    <dbReference type="NCBI Taxonomy" id="553175"/>
    <lineage>
        <taxon>Bacteria</taxon>
        <taxon>Pseudomonadati</taxon>
        <taxon>Bacteroidota</taxon>
        <taxon>Bacteroidia</taxon>
        <taxon>Bacteroidales</taxon>
        <taxon>Porphyromonadaceae</taxon>
        <taxon>Porphyromonas</taxon>
    </lineage>
</organism>
<comment type="caution">
    <text evidence="1">The sequence shown here is derived from an EMBL/GenBank/DDBJ whole genome shotgun (WGS) entry which is preliminary data.</text>
</comment>
<dbReference type="STRING" id="553175.POREN0001_0511"/>
<dbReference type="GeneID" id="93366475"/>